<dbReference type="InterPro" id="IPR002060">
    <property type="entry name" value="Squ/phyt_synthse"/>
</dbReference>
<dbReference type="InterPro" id="IPR008422">
    <property type="entry name" value="KN_HD"/>
</dbReference>
<dbReference type="EMBL" id="QEAM01000482">
    <property type="protein sequence ID" value="TPX39437.1"/>
    <property type="molecule type" value="Genomic_DNA"/>
</dbReference>
<dbReference type="InterPro" id="IPR044844">
    <property type="entry name" value="Trans_IPPS_euk-type"/>
</dbReference>
<proteinExistence type="inferred from homology"/>
<dbReference type="Proteomes" id="UP000320475">
    <property type="component" value="Unassembled WGS sequence"/>
</dbReference>
<evidence type="ECO:0000313" key="8">
    <source>
        <dbReference type="EMBL" id="TPX39437.1"/>
    </source>
</evidence>
<protein>
    <submittedName>
        <fullName evidence="8">Squalene synthase</fullName>
    </submittedName>
</protein>
<evidence type="ECO:0000313" key="9">
    <source>
        <dbReference type="Proteomes" id="UP000320475"/>
    </source>
</evidence>
<feature type="compositionally biased region" description="Basic and acidic residues" evidence="6">
    <location>
        <begin position="1058"/>
        <end position="1077"/>
    </location>
</feature>
<dbReference type="OrthoDB" id="431150at2759"/>
<feature type="compositionally biased region" description="Low complexity" evidence="6">
    <location>
        <begin position="654"/>
        <end position="669"/>
    </location>
</feature>
<feature type="compositionally biased region" description="Polar residues" evidence="6">
    <location>
        <begin position="989"/>
        <end position="999"/>
    </location>
</feature>
<feature type="compositionally biased region" description="Polar residues" evidence="6">
    <location>
        <begin position="932"/>
        <end position="953"/>
    </location>
</feature>
<reference evidence="8 9" key="1">
    <citation type="journal article" date="2019" name="Sci. Rep.">
        <title>Comparative genomics of chytrid fungi reveal insights into the obligate biotrophic and pathogenic lifestyle of Synchytrium endobioticum.</title>
        <authorList>
            <person name="van de Vossenberg B.T.L.H."/>
            <person name="Warris S."/>
            <person name="Nguyen H.D.T."/>
            <person name="van Gent-Pelzer M.P.E."/>
            <person name="Joly D.L."/>
            <person name="van de Geest H.C."/>
            <person name="Bonants P.J.M."/>
            <person name="Smith D.S."/>
            <person name="Levesque C.A."/>
            <person name="van der Lee T.A.J."/>
        </authorList>
    </citation>
    <scope>NUCLEOTIDE SEQUENCE [LARGE SCALE GENOMIC DNA]</scope>
    <source>
        <strain evidence="8 9">LEV6574</strain>
    </source>
</reference>
<dbReference type="VEuPathDB" id="FungiDB:SeMB42_g05921"/>
<dbReference type="InterPro" id="IPR001356">
    <property type="entry name" value="HD"/>
</dbReference>
<keyword evidence="3 5" id="KW-0371">Homeobox</keyword>
<dbReference type="PANTHER" id="PTHR11626">
    <property type="entry name" value="FARNESYL-DIPHOSPHATE FARNESYLTRANSFERASE"/>
    <property type="match status" value="1"/>
</dbReference>
<dbReference type="Gene3D" id="1.10.600.10">
    <property type="entry name" value="Farnesyl Diphosphate Synthase"/>
    <property type="match status" value="1"/>
</dbReference>
<dbReference type="GO" id="GO:0045338">
    <property type="term" value="P:farnesyl diphosphate metabolic process"/>
    <property type="evidence" value="ECO:0007669"/>
    <property type="project" value="InterPro"/>
</dbReference>
<keyword evidence="2 5" id="KW-0238">DNA-binding</keyword>
<dbReference type="PROSITE" id="PS50071">
    <property type="entry name" value="HOMEOBOX_2"/>
    <property type="match status" value="1"/>
</dbReference>
<feature type="compositionally biased region" description="Polar residues" evidence="6">
    <location>
        <begin position="1032"/>
        <end position="1043"/>
    </location>
</feature>
<name>A0A507CEE3_9FUNG</name>
<comment type="caution">
    <text evidence="8">The sequence shown here is derived from an EMBL/GenBank/DDBJ whole genome shotgun (WGS) entry which is preliminary data.</text>
</comment>
<feature type="compositionally biased region" description="Basic residues" evidence="6">
    <location>
        <begin position="921"/>
        <end position="930"/>
    </location>
</feature>
<dbReference type="Gene3D" id="1.10.10.60">
    <property type="entry name" value="Homeodomain-like"/>
    <property type="match status" value="1"/>
</dbReference>
<dbReference type="GO" id="GO:0051996">
    <property type="term" value="F:squalene synthase [NAD(P)H] activity"/>
    <property type="evidence" value="ECO:0007669"/>
    <property type="project" value="InterPro"/>
</dbReference>
<comment type="subcellular location">
    <subcellularLocation>
        <location evidence="5">Nucleus</location>
    </subcellularLocation>
</comment>
<dbReference type="GO" id="GO:0006355">
    <property type="term" value="P:regulation of DNA-templated transcription"/>
    <property type="evidence" value="ECO:0007669"/>
    <property type="project" value="InterPro"/>
</dbReference>
<comment type="similarity">
    <text evidence="1">Belongs to the phytoene/squalene synthase family.</text>
</comment>
<dbReference type="SMART" id="SM00389">
    <property type="entry name" value="HOX"/>
    <property type="match status" value="1"/>
</dbReference>
<evidence type="ECO:0000259" key="7">
    <source>
        <dbReference type="PROSITE" id="PS50071"/>
    </source>
</evidence>
<dbReference type="InterPro" id="IPR006449">
    <property type="entry name" value="Squal_synth-like"/>
</dbReference>
<evidence type="ECO:0000256" key="5">
    <source>
        <dbReference type="PROSITE-ProRule" id="PRU00108"/>
    </source>
</evidence>
<feature type="compositionally biased region" description="Acidic residues" evidence="6">
    <location>
        <begin position="1047"/>
        <end position="1057"/>
    </location>
</feature>
<feature type="domain" description="Homeobox" evidence="7">
    <location>
        <begin position="1222"/>
        <end position="1263"/>
    </location>
</feature>
<dbReference type="NCBIfam" id="TIGR01559">
    <property type="entry name" value="squal_synth"/>
    <property type="match status" value="1"/>
</dbReference>
<dbReference type="GO" id="GO:0005634">
    <property type="term" value="C:nucleus"/>
    <property type="evidence" value="ECO:0007669"/>
    <property type="project" value="UniProtKB-SubCell"/>
</dbReference>
<keyword evidence="4 5" id="KW-0539">Nucleus</keyword>
<evidence type="ECO:0000256" key="4">
    <source>
        <dbReference type="ARBA" id="ARBA00023242"/>
    </source>
</evidence>
<evidence type="ECO:0000256" key="6">
    <source>
        <dbReference type="SAM" id="MobiDB-lite"/>
    </source>
</evidence>
<dbReference type="SFLD" id="SFLDS00005">
    <property type="entry name" value="Isoprenoid_Synthase_Type_I"/>
    <property type="match status" value="1"/>
</dbReference>
<dbReference type="SFLD" id="SFLDG01018">
    <property type="entry name" value="Squalene/Phytoene_Synthase_Lik"/>
    <property type="match status" value="1"/>
</dbReference>
<dbReference type="AlphaFoldDB" id="A0A507CEE3"/>
<dbReference type="PANTHER" id="PTHR11626:SF2">
    <property type="entry name" value="SQUALENE SYNTHASE"/>
    <property type="match status" value="1"/>
</dbReference>
<dbReference type="SUPFAM" id="SSF46689">
    <property type="entry name" value="Homeodomain-like"/>
    <property type="match status" value="1"/>
</dbReference>
<evidence type="ECO:0000256" key="2">
    <source>
        <dbReference type="ARBA" id="ARBA00023125"/>
    </source>
</evidence>
<dbReference type="GO" id="GO:0006696">
    <property type="term" value="P:ergosterol biosynthetic process"/>
    <property type="evidence" value="ECO:0007669"/>
    <property type="project" value="TreeGrafter"/>
</dbReference>
<feature type="region of interest" description="Disordered" evidence="6">
    <location>
        <begin position="921"/>
        <end position="1209"/>
    </location>
</feature>
<evidence type="ECO:0000256" key="1">
    <source>
        <dbReference type="ARBA" id="ARBA00006251"/>
    </source>
</evidence>
<organism evidence="8 9">
    <name type="scientific">Synchytrium endobioticum</name>
    <dbReference type="NCBI Taxonomy" id="286115"/>
    <lineage>
        <taxon>Eukaryota</taxon>
        <taxon>Fungi</taxon>
        <taxon>Fungi incertae sedis</taxon>
        <taxon>Chytridiomycota</taxon>
        <taxon>Chytridiomycota incertae sedis</taxon>
        <taxon>Chytridiomycetes</taxon>
        <taxon>Synchytriales</taxon>
        <taxon>Synchytriaceae</taxon>
        <taxon>Synchytrium</taxon>
    </lineage>
</organism>
<feature type="region of interest" description="Disordered" evidence="6">
    <location>
        <begin position="1"/>
        <end position="72"/>
    </location>
</feature>
<gene>
    <name evidence="8" type="primary">ERG9</name>
    <name evidence="8" type="ORF">SeLEV6574_g07215</name>
</gene>
<feature type="region of interest" description="Disordered" evidence="6">
    <location>
        <begin position="817"/>
        <end position="842"/>
    </location>
</feature>
<dbReference type="InterPro" id="IPR008949">
    <property type="entry name" value="Isoprenoid_synthase_dom_sf"/>
</dbReference>
<feature type="compositionally biased region" description="Basic residues" evidence="6">
    <location>
        <begin position="828"/>
        <end position="842"/>
    </location>
</feature>
<accession>A0A507CEE3</accession>
<feature type="DNA-binding region" description="Homeobox" evidence="5">
    <location>
        <begin position="1224"/>
        <end position="1264"/>
    </location>
</feature>
<dbReference type="Pfam" id="PF05920">
    <property type="entry name" value="Homeobox_KN"/>
    <property type="match status" value="1"/>
</dbReference>
<dbReference type="CDD" id="cd00086">
    <property type="entry name" value="homeodomain"/>
    <property type="match status" value="1"/>
</dbReference>
<dbReference type="Pfam" id="PF00494">
    <property type="entry name" value="SQS_PSY"/>
    <property type="match status" value="1"/>
</dbReference>
<feature type="compositionally biased region" description="Polar residues" evidence="6">
    <location>
        <begin position="694"/>
        <end position="703"/>
    </location>
</feature>
<evidence type="ECO:0000256" key="3">
    <source>
        <dbReference type="ARBA" id="ARBA00023155"/>
    </source>
</evidence>
<feature type="compositionally biased region" description="Basic and acidic residues" evidence="6">
    <location>
        <begin position="964"/>
        <end position="975"/>
    </location>
</feature>
<dbReference type="GO" id="GO:0005789">
    <property type="term" value="C:endoplasmic reticulum membrane"/>
    <property type="evidence" value="ECO:0007669"/>
    <property type="project" value="TreeGrafter"/>
</dbReference>
<dbReference type="InterPro" id="IPR033904">
    <property type="entry name" value="Trans_IPPS_HH"/>
</dbReference>
<dbReference type="VEuPathDB" id="FungiDB:SeMB42_g05922"/>
<dbReference type="CDD" id="cd00683">
    <property type="entry name" value="Trans_IPPS_HH"/>
    <property type="match status" value="1"/>
</dbReference>
<feature type="region of interest" description="Disordered" evidence="6">
    <location>
        <begin position="614"/>
        <end position="707"/>
    </location>
</feature>
<dbReference type="GO" id="GO:0003677">
    <property type="term" value="F:DNA binding"/>
    <property type="evidence" value="ECO:0007669"/>
    <property type="project" value="UniProtKB-UniRule"/>
</dbReference>
<feature type="compositionally biased region" description="Basic and acidic residues" evidence="6">
    <location>
        <begin position="625"/>
        <end position="640"/>
    </location>
</feature>
<dbReference type="FunFam" id="1.10.600.10:FF:000023">
    <property type="entry name" value="Squalene synthase"/>
    <property type="match status" value="1"/>
</dbReference>
<dbReference type="InterPro" id="IPR009057">
    <property type="entry name" value="Homeodomain-like_sf"/>
</dbReference>
<feature type="compositionally biased region" description="Low complexity" evidence="6">
    <location>
        <begin position="1120"/>
        <end position="1143"/>
    </location>
</feature>
<sequence>MSKQVAPSHRIAPHAGPSQPNPRMGAQAFNIGIVGQNEGQDKSGPDNSSMRVAPHGKSPNIGPKSPPLSAAQQQAIHDLTGFSLSQDTSGKDGLGSIRVHHGSNGTYVEHWGLEEIVWHSHSIAFDIAAQQSERQPSQSNPAQPSPKDMAAEALLTSLFAGQLSECTALLKYAMSATHSDPDIMHTSLNTVASEGCLNHTRDMCYYFLNKTSRSFARVIQELDAELRHPVCIFYLVLRGLDTVEDDMTISLDKKLDVLSSFHQMLYQRGWCFTGCGPDERDRELCDKFYVVVDEFLGLKPEYQKIIAEITKRMADGMAEFRSNKRVITIDDYNLYTHYVAGLVGLGLTGLFAASNLESLALSSETKLANDMGLFLQKVNIMKDFKEDWEEGRWFWPQEIWELYVLPGQDLGAFLEEGNLDRGLACLNHLCADALDLVPSCLEYLGMLKNESVFKFAAIPQVMAIASISLFFNNPVIFKRAGLKIRRGLAVKLILGCTSMESVKDIYRGYIRELVLANDSRVGSNPFDESFMRVGRALSKATQWLHRHDLTHGDKAGKKQRKRVAQEAAMRPCVRTSHPLTARQADAEEEIEEAISPVGLYLPYAHPPMIFNLETSSTRPYPHGHLGGEQHDDGSTARIKQDMAASLHAGAGDASHTTDGTSMSTTSSASPPHPPYVSNMDGSRGTPGHGMIDAGNTSQSMSKSTTATTTITTNTTPLLTPTAAYNQGVSPSLVNTSVIMMLMMMNSNGNGDPLIDIIRELLSQHREMRMAMSRDDIDEVQNILARVRQTLDHPALASLNFIPPSDLYVGSINSSNGNGSMTAAEKEAHHHHTSHHQHLHHNHHAHNLQYSHQHLHAQQQQQQQQQQGESSILLRSSIAYLTQQIVNVSRPRATVAATTHYHHHHHQQQQMQLQQPLYMQSHHPHHLHHHPAYTNTHTLTHTDGDESSSTSSNWLPVVSPVSNEIHAHHGPTEADVKTIQPPHPHAHAHVSNNVSNGNYNTRRKTIDKRSQPQTTRKLNKSERAFTRAVAKKTSPSNTTNTGSLSPVDDVEDEEEEEECAHYDDSLDHEFDDHGKLESDSTNLSDLPSDDSDEYEPSQSNRRRRLMRAGSRNRGGGGVVANSHNNSCNNINSSNSRKRGGSVSSCSTIGGPGGNGRPVKRRRTDDDVNGNGNGNSSSCGSGDKDRPKRSSPKKGNSVNVDGDGIVRRPNHPEHVSRVLKAWLFAHTDHPYPTDEEKDNLCRQTGLSITQCNNWFINARRRLLPPKSQT</sequence>
<dbReference type="SUPFAM" id="SSF48576">
    <property type="entry name" value="Terpenoid synthases"/>
    <property type="match status" value="1"/>
</dbReference>